<organism evidence="2 3">
    <name type="scientific">Fusarium vanettenii (strain ATCC MYA-4622 / CBS 123669 / FGSC 9596 / NRRL 45880 / 77-13-4)</name>
    <name type="common">Fusarium solani subsp. pisi</name>
    <dbReference type="NCBI Taxonomy" id="660122"/>
    <lineage>
        <taxon>Eukaryota</taxon>
        <taxon>Fungi</taxon>
        <taxon>Dikarya</taxon>
        <taxon>Ascomycota</taxon>
        <taxon>Pezizomycotina</taxon>
        <taxon>Sordariomycetes</taxon>
        <taxon>Hypocreomycetidae</taxon>
        <taxon>Hypocreales</taxon>
        <taxon>Nectriaceae</taxon>
        <taxon>Fusarium</taxon>
        <taxon>Fusarium solani species complex</taxon>
        <taxon>Fusarium vanettenii</taxon>
    </lineage>
</organism>
<keyword evidence="3" id="KW-1185">Reference proteome</keyword>
<name>C7ZE58_FUSV7</name>
<evidence type="ECO:0000313" key="3">
    <source>
        <dbReference type="Proteomes" id="UP000005206"/>
    </source>
</evidence>
<dbReference type="EMBL" id="GG698921">
    <property type="protein sequence ID" value="EEU37574.1"/>
    <property type="molecule type" value="Genomic_DNA"/>
</dbReference>
<dbReference type="Pfam" id="PF00646">
    <property type="entry name" value="F-box"/>
    <property type="match status" value="1"/>
</dbReference>
<evidence type="ECO:0000313" key="2">
    <source>
        <dbReference type="EMBL" id="EEU37574.1"/>
    </source>
</evidence>
<proteinExistence type="predicted"/>
<evidence type="ECO:0000259" key="1">
    <source>
        <dbReference type="Pfam" id="PF00646"/>
    </source>
</evidence>
<dbReference type="OrthoDB" id="2687876at2759"/>
<dbReference type="eggNOG" id="ENOG502RVVB">
    <property type="taxonomic scope" value="Eukaryota"/>
</dbReference>
<dbReference type="VEuPathDB" id="FungiDB:NECHADRAFT_87452"/>
<dbReference type="Proteomes" id="UP000005206">
    <property type="component" value="Chromosome 12"/>
</dbReference>
<dbReference type="InterPro" id="IPR001810">
    <property type="entry name" value="F-box_dom"/>
</dbReference>
<feature type="domain" description="F-box" evidence="1">
    <location>
        <begin position="55"/>
        <end position="94"/>
    </location>
</feature>
<dbReference type="HOGENOM" id="CLU_040048_2_1_1"/>
<gene>
    <name evidence="2" type="ORF">NECHADRAFT_87452</name>
</gene>
<dbReference type="AlphaFoldDB" id="C7ZE58"/>
<reference evidence="2 3" key="1">
    <citation type="journal article" date="2009" name="PLoS Genet.">
        <title>The genome of Nectria haematococca: contribution of supernumerary chromosomes to gene expansion.</title>
        <authorList>
            <person name="Coleman J.J."/>
            <person name="Rounsley S.D."/>
            <person name="Rodriguez-Carres M."/>
            <person name="Kuo A."/>
            <person name="Wasmann C.C."/>
            <person name="Grimwood J."/>
            <person name="Schmutz J."/>
            <person name="Taga M."/>
            <person name="White G.J."/>
            <person name="Zhou S."/>
            <person name="Schwartz D.C."/>
            <person name="Freitag M."/>
            <person name="Ma L.J."/>
            <person name="Danchin E.G."/>
            <person name="Henrissat B."/>
            <person name="Coutinho P.M."/>
            <person name="Nelson D.R."/>
            <person name="Straney D."/>
            <person name="Napoli C.A."/>
            <person name="Barker B.M."/>
            <person name="Gribskov M."/>
            <person name="Rep M."/>
            <person name="Kroken S."/>
            <person name="Molnar I."/>
            <person name="Rensing C."/>
            <person name="Kennell J.C."/>
            <person name="Zamora J."/>
            <person name="Farman M.L."/>
            <person name="Selker E.U."/>
            <person name="Salamov A."/>
            <person name="Shapiro H."/>
            <person name="Pangilinan J."/>
            <person name="Lindquist E."/>
            <person name="Lamers C."/>
            <person name="Grigoriev I.V."/>
            <person name="Geiser D.M."/>
            <person name="Covert S.F."/>
            <person name="Temporini E."/>
            <person name="Vanetten H.D."/>
        </authorList>
    </citation>
    <scope>NUCLEOTIDE SEQUENCE [LARGE SCALE GENOMIC DNA]</scope>
    <source>
        <strain evidence="3">ATCC MYA-4622 / CBS 123669 / FGSC 9596 / NRRL 45880 / 77-13-4</strain>
    </source>
</reference>
<dbReference type="InParanoid" id="C7ZE58"/>
<accession>C7ZE58</accession>
<dbReference type="GeneID" id="9665386"/>
<protein>
    <recommendedName>
        <fullName evidence="1">F-box domain-containing protein</fullName>
    </recommendedName>
</protein>
<dbReference type="STRING" id="660122.C7ZE58"/>
<sequence>MEQDSQVPPQFHGQAFACMGLGDNTLNDNLPPLQPKPENGRSHIRPATGLGALDALSLELLTMILGELDLYTFFNFGSVNRRAADVVDQVPVYKDITKHALCALRGILSINTERWITCRTLYEKLFLAECEVCGDFAGYLYLITCKRVCFICLSRDISYLPLTPQQAWSQFGLSSAIVDTLPWMRVVPGIYSPHEVKIVEPTTLVDYKSCLDKCLALYGSFDAMRKHMSDMETRELPGVKAGELESEPSIPQPLQAGPIKRSGRFSPRRCVAITRMPWLNQDSKQLEWGFYCLGVV</sequence>
<dbReference type="OMA" id="RICETCF"/>
<dbReference type="RefSeq" id="XP_003043287.1">
    <property type="nucleotide sequence ID" value="XM_003043241.1"/>
</dbReference>
<dbReference type="KEGG" id="nhe:NECHADRAFT_87452"/>